<gene>
    <name evidence="5" type="ORF">SAMN05660330_02410</name>
</gene>
<dbReference type="GO" id="GO:0003700">
    <property type="term" value="F:DNA-binding transcription factor activity"/>
    <property type="evidence" value="ECO:0007669"/>
    <property type="project" value="InterPro"/>
</dbReference>
<dbReference type="SMART" id="SM00345">
    <property type="entry name" value="HTH_GNTR"/>
    <property type="match status" value="1"/>
</dbReference>
<protein>
    <submittedName>
        <fullName evidence="5">DNA-binding transcriptional regulator, GntR family</fullName>
    </submittedName>
</protein>
<dbReference type="InterPro" id="IPR036390">
    <property type="entry name" value="WH_DNA-bd_sf"/>
</dbReference>
<keyword evidence="2 5" id="KW-0238">DNA-binding</keyword>
<accession>A0A1H0RT11</accession>
<dbReference type="RefSeq" id="WP_176761196.1">
    <property type="nucleotide sequence ID" value="NZ_FNJI01000016.1"/>
</dbReference>
<evidence type="ECO:0000256" key="1">
    <source>
        <dbReference type="ARBA" id="ARBA00023015"/>
    </source>
</evidence>
<dbReference type="InterPro" id="IPR011711">
    <property type="entry name" value="GntR_C"/>
</dbReference>
<dbReference type="PRINTS" id="PR00035">
    <property type="entry name" value="HTHGNTR"/>
</dbReference>
<dbReference type="InterPro" id="IPR008920">
    <property type="entry name" value="TF_FadR/GntR_C"/>
</dbReference>
<dbReference type="Proteomes" id="UP000199073">
    <property type="component" value="Unassembled WGS sequence"/>
</dbReference>
<dbReference type="PROSITE" id="PS50949">
    <property type="entry name" value="HTH_GNTR"/>
    <property type="match status" value="1"/>
</dbReference>
<dbReference type="EMBL" id="FNJI01000016">
    <property type="protein sequence ID" value="SDP32545.1"/>
    <property type="molecule type" value="Genomic_DNA"/>
</dbReference>
<dbReference type="Gene3D" id="1.10.10.10">
    <property type="entry name" value="Winged helix-like DNA-binding domain superfamily/Winged helix DNA-binding domain"/>
    <property type="match status" value="1"/>
</dbReference>
<keyword evidence="6" id="KW-1185">Reference proteome</keyword>
<evidence type="ECO:0000259" key="4">
    <source>
        <dbReference type="PROSITE" id="PS50949"/>
    </source>
</evidence>
<dbReference type="PANTHER" id="PTHR43537">
    <property type="entry name" value="TRANSCRIPTIONAL REGULATOR, GNTR FAMILY"/>
    <property type="match status" value="1"/>
</dbReference>
<sequence>MRLNKLNKPEPLAKMAFNALRRSILNNELEIGTVYNEKSLAESLGISRTPVREALLELATKKLVRFLPQKGVVLNTFSEKDIDDVFEIRCALELFSIKKIWKNYKTLDMSSLEEHLATQKRAVKKGDRMAFMAADRLFHLGFTELTENEYLFNTMRDIRDVMHLMGYRALSLDQRMEEVVVEHEQIFHALASGDLGQAMEKMENHLETTKQAVLKTMPEIDLP</sequence>
<dbReference type="SUPFAM" id="SSF48008">
    <property type="entry name" value="GntR ligand-binding domain-like"/>
    <property type="match status" value="1"/>
</dbReference>
<evidence type="ECO:0000313" key="6">
    <source>
        <dbReference type="Proteomes" id="UP000199073"/>
    </source>
</evidence>
<evidence type="ECO:0000313" key="5">
    <source>
        <dbReference type="EMBL" id="SDP32545.1"/>
    </source>
</evidence>
<name>A0A1H0RT11_9BACT</name>
<dbReference type="Gene3D" id="1.20.120.530">
    <property type="entry name" value="GntR ligand-binding domain-like"/>
    <property type="match status" value="1"/>
</dbReference>
<dbReference type="SUPFAM" id="SSF46785">
    <property type="entry name" value="Winged helix' DNA-binding domain"/>
    <property type="match status" value="1"/>
</dbReference>
<evidence type="ECO:0000256" key="3">
    <source>
        <dbReference type="ARBA" id="ARBA00023163"/>
    </source>
</evidence>
<dbReference type="AlphaFoldDB" id="A0A1H0RT11"/>
<reference evidence="5 6" key="1">
    <citation type="submission" date="2016-10" db="EMBL/GenBank/DDBJ databases">
        <authorList>
            <person name="de Groot N.N."/>
        </authorList>
    </citation>
    <scope>NUCLEOTIDE SEQUENCE [LARGE SCALE GENOMIC DNA]</scope>
    <source>
        <strain evidence="5 6">DSM 12130</strain>
    </source>
</reference>
<organism evidence="5 6">
    <name type="scientific">Desulforhopalus singaporensis</name>
    <dbReference type="NCBI Taxonomy" id="91360"/>
    <lineage>
        <taxon>Bacteria</taxon>
        <taxon>Pseudomonadati</taxon>
        <taxon>Thermodesulfobacteriota</taxon>
        <taxon>Desulfobulbia</taxon>
        <taxon>Desulfobulbales</taxon>
        <taxon>Desulfocapsaceae</taxon>
        <taxon>Desulforhopalus</taxon>
    </lineage>
</organism>
<keyword evidence="3" id="KW-0804">Transcription</keyword>
<dbReference type="STRING" id="91360.SAMN05660330_02410"/>
<dbReference type="InterPro" id="IPR036388">
    <property type="entry name" value="WH-like_DNA-bd_sf"/>
</dbReference>
<proteinExistence type="predicted"/>
<dbReference type="SMART" id="SM00895">
    <property type="entry name" value="FCD"/>
    <property type="match status" value="1"/>
</dbReference>
<dbReference type="Pfam" id="PF00392">
    <property type="entry name" value="GntR"/>
    <property type="match status" value="1"/>
</dbReference>
<dbReference type="InterPro" id="IPR000524">
    <property type="entry name" value="Tscrpt_reg_HTH_GntR"/>
</dbReference>
<evidence type="ECO:0000256" key="2">
    <source>
        <dbReference type="ARBA" id="ARBA00023125"/>
    </source>
</evidence>
<dbReference type="PANTHER" id="PTHR43537:SF5">
    <property type="entry name" value="UXU OPERON TRANSCRIPTIONAL REGULATOR"/>
    <property type="match status" value="1"/>
</dbReference>
<feature type="domain" description="HTH gntR-type" evidence="4">
    <location>
        <begin position="10"/>
        <end position="77"/>
    </location>
</feature>
<keyword evidence="1" id="KW-0805">Transcription regulation</keyword>
<dbReference type="GO" id="GO:0003677">
    <property type="term" value="F:DNA binding"/>
    <property type="evidence" value="ECO:0007669"/>
    <property type="project" value="UniProtKB-KW"/>
</dbReference>
<dbReference type="Pfam" id="PF07729">
    <property type="entry name" value="FCD"/>
    <property type="match status" value="1"/>
</dbReference>